<feature type="transmembrane region" description="Helical" evidence="14">
    <location>
        <begin position="108"/>
        <end position="129"/>
    </location>
</feature>
<dbReference type="GO" id="GO:0005886">
    <property type="term" value="C:plasma membrane"/>
    <property type="evidence" value="ECO:0007669"/>
    <property type="project" value="UniProtKB-SubCell"/>
</dbReference>
<dbReference type="RefSeq" id="WP_269264447.1">
    <property type="nucleotide sequence ID" value="NZ_CP098248.1"/>
</dbReference>
<dbReference type="GO" id="GO:0071555">
    <property type="term" value="P:cell wall organization"/>
    <property type="evidence" value="ECO:0007669"/>
    <property type="project" value="UniProtKB-KW"/>
</dbReference>
<keyword evidence="10 14" id="KW-0046">Antibiotic resistance</keyword>
<dbReference type="GO" id="GO:0008360">
    <property type="term" value="P:regulation of cell shape"/>
    <property type="evidence" value="ECO:0007669"/>
    <property type="project" value="UniProtKB-KW"/>
</dbReference>
<evidence type="ECO:0000256" key="12">
    <source>
        <dbReference type="ARBA" id="ARBA00032932"/>
    </source>
</evidence>
<keyword evidence="6 14" id="KW-0812">Transmembrane</keyword>
<comment type="catalytic activity">
    <reaction evidence="13 14">
        <text>di-trans,octa-cis-undecaprenyl diphosphate + H2O = di-trans,octa-cis-undecaprenyl phosphate + phosphate + H(+)</text>
        <dbReference type="Rhea" id="RHEA:28094"/>
        <dbReference type="ChEBI" id="CHEBI:15377"/>
        <dbReference type="ChEBI" id="CHEBI:15378"/>
        <dbReference type="ChEBI" id="CHEBI:43474"/>
        <dbReference type="ChEBI" id="CHEBI:58405"/>
        <dbReference type="ChEBI" id="CHEBI:60392"/>
        <dbReference type="EC" id="3.6.1.27"/>
    </reaction>
</comment>
<feature type="transmembrane region" description="Helical" evidence="14">
    <location>
        <begin position="253"/>
        <end position="274"/>
    </location>
</feature>
<feature type="transmembrane region" description="Helical" evidence="14">
    <location>
        <begin position="190"/>
        <end position="208"/>
    </location>
</feature>
<keyword evidence="14" id="KW-0133">Cell shape</keyword>
<dbReference type="EMBL" id="CP098251">
    <property type="protein sequence ID" value="WAV91183.1"/>
    <property type="molecule type" value="Genomic_DNA"/>
</dbReference>
<keyword evidence="14" id="KW-0573">Peptidoglycan synthesis</keyword>
<keyword evidence="5 14" id="KW-1003">Cell membrane</keyword>
<evidence type="ECO:0000256" key="1">
    <source>
        <dbReference type="ARBA" id="ARBA00004651"/>
    </source>
</evidence>
<dbReference type="AlphaFoldDB" id="A0A9E9LM00"/>
<feature type="transmembrane region" description="Helical" evidence="14">
    <location>
        <begin position="83"/>
        <end position="102"/>
    </location>
</feature>
<keyword evidence="9 14" id="KW-0472">Membrane</keyword>
<evidence type="ECO:0000256" key="8">
    <source>
        <dbReference type="ARBA" id="ARBA00022989"/>
    </source>
</evidence>
<evidence type="ECO:0000256" key="4">
    <source>
        <dbReference type="ARBA" id="ARBA00021581"/>
    </source>
</evidence>
<dbReference type="InterPro" id="IPR003824">
    <property type="entry name" value="UppP"/>
</dbReference>
<evidence type="ECO:0000256" key="13">
    <source>
        <dbReference type="ARBA" id="ARBA00047594"/>
    </source>
</evidence>
<protein>
    <recommendedName>
        <fullName evidence="4 14">Undecaprenyl-diphosphatase</fullName>
        <ecNumber evidence="3 14">3.6.1.27</ecNumber>
    </recommendedName>
    <alternativeName>
        <fullName evidence="12 14">Bacitracin resistance protein</fullName>
    </alternativeName>
    <alternativeName>
        <fullName evidence="11 14">Undecaprenyl pyrophosphate phosphatase</fullName>
    </alternativeName>
</protein>
<dbReference type="NCBIfam" id="TIGR00753">
    <property type="entry name" value="undec_PP_bacA"/>
    <property type="match status" value="1"/>
</dbReference>
<dbReference type="NCBIfam" id="NF001390">
    <property type="entry name" value="PRK00281.1-4"/>
    <property type="match status" value="1"/>
</dbReference>
<reference evidence="16" key="1">
    <citation type="journal article" date="2022" name="Front. Microbiol.">
        <title>New perspectives on an old grouping: The genomic and phenotypic variability of Oxalobacter formigenes and the implications for calcium oxalate stone prevention.</title>
        <authorList>
            <person name="Chmiel J.A."/>
            <person name="Carr C."/>
            <person name="Stuivenberg G.A."/>
            <person name="Venema R."/>
            <person name="Chanyi R.M."/>
            <person name="Al K.F."/>
            <person name="Giguere D."/>
            <person name="Say H."/>
            <person name="Akouris P.P."/>
            <person name="Dominguez Romero S.A."/>
            <person name="Kwong A."/>
            <person name="Tai V."/>
            <person name="Koval S.F."/>
            <person name="Razvi H."/>
            <person name="Bjazevic J."/>
            <person name="Burton J.P."/>
        </authorList>
    </citation>
    <scope>NUCLEOTIDE SEQUENCE</scope>
    <source>
        <strain evidence="16">HOxNP-1</strain>
    </source>
</reference>
<evidence type="ECO:0000256" key="7">
    <source>
        <dbReference type="ARBA" id="ARBA00022801"/>
    </source>
</evidence>
<dbReference type="EMBL" id="CP098248">
    <property type="protein sequence ID" value="WAV96969.1"/>
    <property type="molecule type" value="Genomic_DNA"/>
</dbReference>
<evidence type="ECO:0000256" key="2">
    <source>
        <dbReference type="ARBA" id="ARBA00010621"/>
    </source>
</evidence>
<accession>A0A9E9LM00</accession>
<comment type="similarity">
    <text evidence="2 14">Belongs to the UppP family.</text>
</comment>
<sequence length="276" mass="30357">MDFILAFKAFIMGIVEGCTEFLPISSTGHLILAGSLLDFTGNNVKVFSIAIQSGAMLSVVWVYRHKIHSVIRGMFTNSRDRKFVVNLVVAFLPAAILGVLFSRAIQDFLFYPAPVAAAFIVGGLLIIFVERKNEKNPVARVESVDDMTVIDAFKVGCAQAFALIPGTSRSGATIIGGMLFGLSRKAATEFSFFLAMPTLFGAAAYSIFKERALLVSSDIPLFTIGTVSAFISAFFCVRWLLRYISSHNFIPFAWYRIAFGIFVLVSAHYGWIVWAE</sequence>
<feature type="transmembrane region" description="Helical" evidence="14">
    <location>
        <begin position="220"/>
        <end position="241"/>
    </location>
</feature>
<feature type="transmembrane region" description="Helical" evidence="14">
    <location>
        <begin position="46"/>
        <end position="63"/>
    </location>
</feature>
<evidence type="ECO:0000256" key="10">
    <source>
        <dbReference type="ARBA" id="ARBA00023251"/>
    </source>
</evidence>
<dbReference type="Proteomes" id="UP001164794">
    <property type="component" value="Chromosome"/>
</dbReference>
<keyword evidence="8 14" id="KW-1133">Transmembrane helix</keyword>
<dbReference type="Proteomes" id="UP001164819">
    <property type="component" value="Chromosome"/>
</dbReference>
<evidence type="ECO:0000256" key="3">
    <source>
        <dbReference type="ARBA" id="ARBA00012374"/>
    </source>
</evidence>
<dbReference type="GO" id="GO:0046677">
    <property type="term" value="P:response to antibiotic"/>
    <property type="evidence" value="ECO:0007669"/>
    <property type="project" value="UniProtKB-UniRule"/>
</dbReference>
<dbReference type="EC" id="3.6.1.27" evidence="3 14"/>
<evidence type="ECO:0000256" key="6">
    <source>
        <dbReference type="ARBA" id="ARBA00022692"/>
    </source>
</evidence>
<keyword evidence="14" id="KW-0961">Cell wall biogenesis/degradation</keyword>
<proteinExistence type="inferred from homology"/>
<dbReference type="HAMAP" id="MF_01006">
    <property type="entry name" value="Undec_diphosphatase"/>
    <property type="match status" value="1"/>
</dbReference>
<evidence type="ECO:0000256" key="9">
    <source>
        <dbReference type="ARBA" id="ARBA00023136"/>
    </source>
</evidence>
<evidence type="ECO:0000256" key="14">
    <source>
        <dbReference type="HAMAP-Rule" id="MF_01006"/>
    </source>
</evidence>
<dbReference type="GO" id="GO:0050380">
    <property type="term" value="F:undecaprenyl-diphosphatase activity"/>
    <property type="evidence" value="ECO:0007669"/>
    <property type="project" value="UniProtKB-UniRule"/>
</dbReference>
<evidence type="ECO:0000313" key="17">
    <source>
        <dbReference type="Proteomes" id="UP001164794"/>
    </source>
</evidence>
<dbReference type="GO" id="GO:0009252">
    <property type="term" value="P:peptidoglycan biosynthetic process"/>
    <property type="evidence" value="ECO:0007669"/>
    <property type="project" value="UniProtKB-KW"/>
</dbReference>
<evidence type="ECO:0000256" key="5">
    <source>
        <dbReference type="ARBA" id="ARBA00022475"/>
    </source>
</evidence>
<name>A0A9E9LM00_9BURK</name>
<keyword evidence="17" id="KW-1185">Reference proteome</keyword>
<reference evidence="15" key="2">
    <citation type="journal article" date="2022" name="Front. Microbiol.">
        <title>New perspectives on an old grouping: The genomic and phenotypic variability of Oxalobacter formigenes and the implications for calcium oxalate stone prevention.</title>
        <authorList>
            <person name="Chmiel J.A."/>
            <person name="Carr C."/>
            <person name="Stuivenberg G.A."/>
            <person name="Venema R."/>
            <person name="Chanyi R.M."/>
            <person name="Al K.F."/>
            <person name="Giguere D."/>
            <person name="Say H."/>
            <person name="Akouris P.P."/>
            <person name="Dominguez Romero S.A."/>
            <person name="Kwong A."/>
            <person name="Tai V."/>
            <person name="Koval S.F."/>
            <person name="Razvi H."/>
            <person name="Bjazevic J."/>
            <person name="Burton J.P."/>
        </authorList>
    </citation>
    <scope>NUCLEOTIDE SEQUENCE</scope>
    <source>
        <strain evidence="15">OxK</strain>
    </source>
</reference>
<keyword evidence="7 14" id="KW-0378">Hydrolase</keyword>
<dbReference type="PANTHER" id="PTHR30622:SF3">
    <property type="entry name" value="UNDECAPRENYL-DIPHOSPHATASE"/>
    <property type="match status" value="1"/>
</dbReference>
<comment type="subcellular location">
    <subcellularLocation>
        <location evidence="1 14">Cell membrane</location>
        <topology evidence="1 14">Multi-pass membrane protein</topology>
    </subcellularLocation>
</comment>
<evidence type="ECO:0000256" key="11">
    <source>
        <dbReference type="ARBA" id="ARBA00032707"/>
    </source>
</evidence>
<dbReference type="PANTHER" id="PTHR30622">
    <property type="entry name" value="UNDECAPRENYL-DIPHOSPHATASE"/>
    <property type="match status" value="1"/>
</dbReference>
<dbReference type="Pfam" id="PF02673">
    <property type="entry name" value="BacA"/>
    <property type="match status" value="1"/>
</dbReference>
<comment type="function">
    <text evidence="14">Catalyzes the dephosphorylation of undecaprenyl diphosphate (UPP). Confers resistance to bacitracin.</text>
</comment>
<dbReference type="NCBIfam" id="NF001389">
    <property type="entry name" value="PRK00281.1-2"/>
    <property type="match status" value="1"/>
</dbReference>
<gene>
    <name evidence="14" type="primary">uppP</name>
    <name evidence="16" type="ORF">NB645_09235</name>
    <name evidence="15" type="ORF">NB646_10370</name>
</gene>
<comment type="miscellaneous">
    <text evidence="14">Bacitracin is thought to be involved in the inhibition of peptidoglycan synthesis by sequestering undecaprenyl diphosphate, thereby reducing the pool of lipid carrier available.</text>
</comment>
<evidence type="ECO:0000313" key="16">
    <source>
        <dbReference type="EMBL" id="WAV96969.1"/>
    </source>
</evidence>
<evidence type="ECO:0000313" key="15">
    <source>
        <dbReference type="EMBL" id="WAV91183.1"/>
    </source>
</evidence>
<organism evidence="15">
    <name type="scientific">Oxalobacter aliiformigenes</name>
    <dbReference type="NCBI Taxonomy" id="2946593"/>
    <lineage>
        <taxon>Bacteria</taxon>
        <taxon>Pseudomonadati</taxon>
        <taxon>Pseudomonadota</taxon>
        <taxon>Betaproteobacteria</taxon>
        <taxon>Burkholderiales</taxon>
        <taxon>Oxalobacteraceae</taxon>
        <taxon>Oxalobacter</taxon>
    </lineage>
</organism>